<proteinExistence type="predicted"/>
<evidence type="ECO:0000313" key="2">
    <source>
        <dbReference type="WBParaSite" id="maker-unitig_3829-snap-gene-0.2-mRNA-1"/>
    </source>
</evidence>
<name>A0A1I8FK44_9PLAT</name>
<reference evidence="2" key="1">
    <citation type="submission" date="2016-11" db="UniProtKB">
        <authorList>
            <consortium name="WormBaseParasite"/>
        </authorList>
    </citation>
    <scope>IDENTIFICATION</scope>
</reference>
<sequence>LLAHSSEQLEERRLLKAGINRNLKGYGKLTPWSAQARFCRNECIDVLRRSLAQEGCQQDESRMRPDSAEKEPIALMLHGTARIDPALYLQPSQIQMNKNRTKDDAQFIWPPKAGHGPIVPSPATPHRNLAHDEERRIRTRDRCTWRHWMATSKIWAKCSIEEGKADVEARNIARWTAMDCAAPRLHQGGPGAVGRYDSHNPIRRTSRNVTPALFHRLSGGHLGDG</sequence>
<dbReference type="WBParaSite" id="maker-unitig_3829-snap-gene-0.2-mRNA-1">
    <property type="protein sequence ID" value="maker-unitig_3829-snap-gene-0.2-mRNA-1"/>
    <property type="gene ID" value="maker-unitig_3829-snap-gene-0.2"/>
</dbReference>
<protein>
    <submittedName>
        <fullName evidence="2">Reverse transcriptase domain-containing protein</fullName>
    </submittedName>
</protein>
<keyword evidence="1" id="KW-1185">Reference proteome</keyword>
<dbReference type="AlphaFoldDB" id="A0A1I8FK44"/>
<organism evidence="1 2">
    <name type="scientific">Macrostomum lignano</name>
    <dbReference type="NCBI Taxonomy" id="282301"/>
    <lineage>
        <taxon>Eukaryota</taxon>
        <taxon>Metazoa</taxon>
        <taxon>Spiralia</taxon>
        <taxon>Lophotrochozoa</taxon>
        <taxon>Platyhelminthes</taxon>
        <taxon>Rhabditophora</taxon>
        <taxon>Macrostomorpha</taxon>
        <taxon>Macrostomida</taxon>
        <taxon>Macrostomidae</taxon>
        <taxon>Macrostomum</taxon>
    </lineage>
</organism>
<evidence type="ECO:0000313" key="1">
    <source>
        <dbReference type="Proteomes" id="UP000095280"/>
    </source>
</evidence>
<accession>A0A1I8FK44</accession>
<dbReference type="Proteomes" id="UP000095280">
    <property type="component" value="Unplaced"/>
</dbReference>